<dbReference type="GO" id="GO:0045165">
    <property type="term" value="P:cell fate commitment"/>
    <property type="evidence" value="ECO:0007669"/>
    <property type="project" value="TreeGrafter"/>
</dbReference>
<dbReference type="OrthoDB" id="5945655at2759"/>
<dbReference type="InterPro" id="IPR005817">
    <property type="entry name" value="Wnt"/>
</dbReference>
<dbReference type="Pfam" id="PF00110">
    <property type="entry name" value="wnt"/>
    <property type="match status" value="1"/>
</dbReference>
<keyword evidence="3 10" id="KW-0217">Developmental protein</keyword>
<dbReference type="GO" id="GO:0005615">
    <property type="term" value="C:extracellular space"/>
    <property type="evidence" value="ECO:0007669"/>
    <property type="project" value="TreeGrafter"/>
</dbReference>
<protein>
    <recommendedName>
        <fullName evidence="10">Protein Wnt</fullName>
    </recommendedName>
</protein>
<reference evidence="13" key="1">
    <citation type="submission" date="2017-02" db="UniProtKB">
        <authorList>
            <consortium name="WormBaseParasite"/>
        </authorList>
    </citation>
    <scope>IDENTIFICATION</scope>
</reference>
<reference evidence="11 12" key="2">
    <citation type="submission" date="2018-10" db="EMBL/GenBank/DDBJ databases">
        <authorList>
            <consortium name="Pathogen Informatics"/>
        </authorList>
    </citation>
    <scope>NUCLEOTIDE SEQUENCE [LARGE SCALE GENOMIC DNA]</scope>
</reference>
<dbReference type="Proteomes" id="UP000274131">
    <property type="component" value="Unassembled WGS sequence"/>
</dbReference>
<evidence type="ECO:0000313" key="12">
    <source>
        <dbReference type="Proteomes" id="UP000274131"/>
    </source>
</evidence>
<evidence type="ECO:0000256" key="7">
    <source>
        <dbReference type="ARBA" id="ARBA00023157"/>
    </source>
</evidence>
<evidence type="ECO:0000256" key="3">
    <source>
        <dbReference type="ARBA" id="ARBA00022473"/>
    </source>
</evidence>
<gene>
    <name evidence="11" type="ORF">EVEC_LOCUS9064</name>
</gene>
<keyword evidence="4" id="KW-0964">Secreted</keyword>
<proteinExistence type="inferred from homology"/>
<dbReference type="GO" id="GO:0060070">
    <property type="term" value="P:canonical Wnt signaling pathway"/>
    <property type="evidence" value="ECO:0007669"/>
    <property type="project" value="TreeGrafter"/>
</dbReference>
<dbReference type="PROSITE" id="PS00246">
    <property type="entry name" value="WNT1"/>
    <property type="match status" value="1"/>
</dbReference>
<evidence type="ECO:0000256" key="8">
    <source>
        <dbReference type="ARBA" id="ARBA00023180"/>
    </source>
</evidence>
<dbReference type="InterPro" id="IPR018161">
    <property type="entry name" value="Wnt_CS"/>
</dbReference>
<dbReference type="WBParaSite" id="EVEC_0000965401-mRNA-1">
    <property type="protein sequence ID" value="EVEC_0000965401-mRNA-1"/>
    <property type="gene ID" value="EVEC_0000965401"/>
</dbReference>
<dbReference type="InterPro" id="IPR043158">
    <property type="entry name" value="Wnt_C"/>
</dbReference>
<dbReference type="EMBL" id="UXUI01009790">
    <property type="protein sequence ID" value="VDD94313.1"/>
    <property type="molecule type" value="Genomic_DNA"/>
</dbReference>
<dbReference type="PANTHER" id="PTHR12027:SF77">
    <property type="entry name" value="PROTEIN WNT-5"/>
    <property type="match status" value="1"/>
</dbReference>
<comment type="similarity">
    <text evidence="2 10">Belongs to the Wnt family.</text>
</comment>
<dbReference type="Gene3D" id="3.30.2460.20">
    <property type="match status" value="1"/>
</dbReference>
<dbReference type="FunFam" id="3.30.2460.20:FF:000001">
    <property type="entry name" value="Wnt homolog"/>
    <property type="match status" value="1"/>
</dbReference>
<evidence type="ECO:0000256" key="5">
    <source>
        <dbReference type="ARBA" id="ARBA00022530"/>
    </source>
</evidence>
<keyword evidence="9" id="KW-0449">Lipoprotein</keyword>
<organism evidence="13">
    <name type="scientific">Enterobius vermicularis</name>
    <name type="common">Human pinworm</name>
    <dbReference type="NCBI Taxonomy" id="51028"/>
    <lineage>
        <taxon>Eukaryota</taxon>
        <taxon>Metazoa</taxon>
        <taxon>Ecdysozoa</taxon>
        <taxon>Nematoda</taxon>
        <taxon>Chromadorea</taxon>
        <taxon>Rhabditida</taxon>
        <taxon>Spirurina</taxon>
        <taxon>Oxyuridomorpha</taxon>
        <taxon>Oxyuroidea</taxon>
        <taxon>Oxyuridae</taxon>
        <taxon>Enterobius</taxon>
    </lineage>
</organism>
<dbReference type="GO" id="GO:0005125">
    <property type="term" value="F:cytokine activity"/>
    <property type="evidence" value="ECO:0007669"/>
    <property type="project" value="TreeGrafter"/>
</dbReference>
<evidence type="ECO:0000313" key="13">
    <source>
        <dbReference type="WBParaSite" id="EVEC_0000965401-mRNA-1"/>
    </source>
</evidence>
<evidence type="ECO:0000256" key="9">
    <source>
        <dbReference type="ARBA" id="ARBA00023288"/>
    </source>
</evidence>
<keyword evidence="12" id="KW-1185">Reference proteome</keyword>
<evidence type="ECO:0000256" key="2">
    <source>
        <dbReference type="ARBA" id="ARBA00005683"/>
    </source>
</evidence>
<comment type="subcellular location">
    <subcellularLocation>
        <location evidence="1 10">Secreted</location>
        <location evidence="1 10">Extracellular space</location>
        <location evidence="1 10">Extracellular matrix</location>
    </subcellularLocation>
</comment>
<dbReference type="GO" id="GO:0000902">
    <property type="term" value="P:cell morphogenesis"/>
    <property type="evidence" value="ECO:0007669"/>
    <property type="project" value="UniProtKB-ARBA"/>
</dbReference>
<dbReference type="GO" id="GO:0005109">
    <property type="term" value="F:frizzled binding"/>
    <property type="evidence" value="ECO:0007669"/>
    <property type="project" value="TreeGrafter"/>
</dbReference>
<dbReference type="GO" id="GO:0030182">
    <property type="term" value="P:neuron differentiation"/>
    <property type="evidence" value="ECO:0007669"/>
    <property type="project" value="TreeGrafter"/>
</dbReference>
<comment type="function">
    <text evidence="10">Ligand for members of the frizzled family of seven transmembrane receptors.</text>
</comment>
<evidence type="ECO:0000313" key="11">
    <source>
        <dbReference type="EMBL" id="VDD94313.1"/>
    </source>
</evidence>
<name>A0A0N4VFX3_ENTVE</name>
<evidence type="ECO:0000256" key="1">
    <source>
        <dbReference type="ARBA" id="ARBA00004498"/>
    </source>
</evidence>
<dbReference type="AlphaFoldDB" id="A0A0N4VFX3"/>
<evidence type="ECO:0000256" key="6">
    <source>
        <dbReference type="ARBA" id="ARBA00022687"/>
    </source>
</evidence>
<sequence length="348" mass="39411">MLSSVAQLSTAMTGAFNKKTCWELKGLSPGQSNICELFDDHMPAIGAGAKAAIAECQYQFRNQRWNCSAPYGSGYVGPVHKLGSREAAFTYAILSSGVAHEIGRRCRLGLLKSCGCSQAARPRYVKEEYTWGGCGDNVDYGIRFSRDFIDNREKEENSERSPNKRSEDFLRTAMNKKNNEAGRKLLKRNTKPKCKCHGVSGSCNLKTCWMQLPTMRKMGDILLEKYKMARRVKLNVRGNLQYLPDPVKREDKHIPLRRKNRSTLVELVYIDDSPDYCNENRAQGTMGTKGRICRRRSDGPDGCNALCCGRGYHSYVQHFEEDCNCKFHWCCEVKCQRCVNTTTVDVCK</sequence>
<dbReference type="SMART" id="SM00097">
    <property type="entry name" value="WNT1"/>
    <property type="match status" value="1"/>
</dbReference>
<dbReference type="PRINTS" id="PR01349">
    <property type="entry name" value="WNTPROTEIN"/>
</dbReference>
<dbReference type="PANTHER" id="PTHR12027">
    <property type="entry name" value="WNT RELATED"/>
    <property type="match status" value="1"/>
</dbReference>
<evidence type="ECO:0000256" key="4">
    <source>
        <dbReference type="ARBA" id="ARBA00022525"/>
    </source>
</evidence>
<keyword evidence="8" id="KW-0325">Glycoprotein</keyword>
<accession>A0A0N4VFX3</accession>
<evidence type="ECO:0000256" key="10">
    <source>
        <dbReference type="RuleBase" id="RU003500"/>
    </source>
</evidence>
<keyword evidence="7" id="KW-1015">Disulfide bond</keyword>
<keyword evidence="6 10" id="KW-0879">Wnt signaling pathway</keyword>
<keyword evidence="5" id="KW-0272">Extracellular matrix</keyword>
<dbReference type="STRING" id="51028.A0A0N4VFX3"/>